<evidence type="ECO:0000313" key="3">
    <source>
        <dbReference type="Proteomes" id="UP000629287"/>
    </source>
</evidence>
<dbReference type="Proteomes" id="UP000629287">
    <property type="component" value="Unassembled WGS sequence"/>
</dbReference>
<keyword evidence="3" id="KW-1185">Reference proteome</keyword>
<name>A0A8I0P6B5_9ACTN</name>
<organism evidence="2 3">
    <name type="scientific">Streptomyces stelliscabiei</name>
    <dbReference type="NCBI Taxonomy" id="146820"/>
    <lineage>
        <taxon>Bacteria</taxon>
        <taxon>Bacillati</taxon>
        <taxon>Actinomycetota</taxon>
        <taxon>Actinomycetes</taxon>
        <taxon>Kitasatosporales</taxon>
        <taxon>Streptomycetaceae</taxon>
        <taxon>Streptomyces</taxon>
    </lineage>
</organism>
<reference evidence="2 3" key="1">
    <citation type="submission" date="2020-10" db="EMBL/GenBank/DDBJ databases">
        <title>Sequencing the genomes of 1000 actinobacteria strains.</title>
        <authorList>
            <person name="Klenk H.-P."/>
        </authorList>
    </citation>
    <scope>NUCLEOTIDE SEQUENCE [LARGE SCALE GENOMIC DNA]</scope>
    <source>
        <strain evidence="2 3">DSM 41803</strain>
    </source>
</reference>
<feature type="region of interest" description="Disordered" evidence="1">
    <location>
        <begin position="1"/>
        <end position="32"/>
    </location>
</feature>
<gene>
    <name evidence="2" type="ORF">H4687_003113</name>
</gene>
<proteinExistence type="predicted"/>
<accession>A0A8I0P6B5</accession>
<evidence type="ECO:0000256" key="1">
    <source>
        <dbReference type="SAM" id="MobiDB-lite"/>
    </source>
</evidence>
<dbReference type="AlphaFoldDB" id="A0A8I0P6B5"/>
<dbReference type="EMBL" id="JADBGF010000001">
    <property type="protein sequence ID" value="MBE1596984.1"/>
    <property type="molecule type" value="Genomic_DNA"/>
</dbReference>
<sequence>MSVLRVPSAVVGEPPRTDHRRPGRECAYLTST</sequence>
<evidence type="ECO:0000313" key="2">
    <source>
        <dbReference type="EMBL" id="MBE1596984.1"/>
    </source>
</evidence>
<comment type="caution">
    <text evidence="2">The sequence shown here is derived from an EMBL/GenBank/DDBJ whole genome shotgun (WGS) entry which is preliminary data.</text>
</comment>
<protein>
    <submittedName>
        <fullName evidence="2">Uncharacterized protein</fullName>
    </submittedName>
</protein>